<comment type="caution">
    <text evidence="2">The sequence shown here is derived from an EMBL/GenBank/DDBJ whole genome shotgun (WGS) entry which is preliminary data.</text>
</comment>
<name>A0A1Q9C8R6_SYMMI</name>
<feature type="region of interest" description="Disordered" evidence="1">
    <location>
        <begin position="387"/>
        <end position="407"/>
    </location>
</feature>
<sequence>MTASAICPGGNPLIPGGSGNAMAPSGQPVLAPGLRSKGSMSSLSCMRASHLQAASLRFGTTLTLHRPVPRPSSAAGVACIIRRGAKVAEATVSDTPSGIAVSQSQPHAGARRPQTAVPTKSSRLSSEGFAAAMSALRTGAVEMPGSRQSPGGRSIGSLVGRGRGVAHCAAAAQAHNESMPSGMPLRRSSSAGALGRCDKVQAGAGGGAVASREPVTTGEAGIFEEIMRTDQFFGPILQEIKASYKAILLDKKPALDLKASAAEIAVDAVRRPWTGGTEIGDGGEETERAGNRGRQPDKVQRLEQENAALRELVRRFHIKLKEDNTCNPSKVQPGRDPCAGRLHQKAVSLPSVWSSPEPLAAAMLRPSRRRPSLVPALNLSDIWDCSEYEEEEEEEADDNDDSEVFDGDAAMAVLVA</sequence>
<organism evidence="2 3">
    <name type="scientific">Symbiodinium microadriaticum</name>
    <name type="common">Dinoflagellate</name>
    <name type="synonym">Zooxanthella microadriatica</name>
    <dbReference type="NCBI Taxonomy" id="2951"/>
    <lineage>
        <taxon>Eukaryota</taxon>
        <taxon>Sar</taxon>
        <taxon>Alveolata</taxon>
        <taxon>Dinophyceae</taxon>
        <taxon>Suessiales</taxon>
        <taxon>Symbiodiniaceae</taxon>
        <taxon>Symbiodinium</taxon>
    </lineage>
</organism>
<dbReference type="OrthoDB" id="444562at2759"/>
<evidence type="ECO:0000313" key="3">
    <source>
        <dbReference type="Proteomes" id="UP000186817"/>
    </source>
</evidence>
<dbReference type="EMBL" id="LSRX01001503">
    <property type="protein sequence ID" value="OLP79285.1"/>
    <property type="molecule type" value="Genomic_DNA"/>
</dbReference>
<feature type="compositionally biased region" description="Basic and acidic residues" evidence="1">
    <location>
        <begin position="285"/>
        <end position="298"/>
    </location>
</feature>
<proteinExistence type="predicted"/>
<evidence type="ECO:0000256" key="1">
    <source>
        <dbReference type="SAM" id="MobiDB-lite"/>
    </source>
</evidence>
<reference evidence="2 3" key="1">
    <citation type="submission" date="2016-02" db="EMBL/GenBank/DDBJ databases">
        <title>Genome analysis of coral dinoflagellate symbionts highlights evolutionary adaptations to a symbiotic lifestyle.</title>
        <authorList>
            <person name="Aranda M."/>
            <person name="Li Y."/>
            <person name="Liew Y.J."/>
            <person name="Baumgarten S."/>
            <person name="Simakov O."/>
            <person name="Wilson M."/>
            <person name="Piel J."/>
            <person name="Ashoor H."/>
            <person name="Bougouffa S."/>
            <person name="Bajic V.B."/>
            <person name="Ryu T."/>
            <person name="Ravasi T."/>
            <person name="Bayer T."/>
            <person name="Micklem G."/>
            <person name="Kim H."/>
            <person name="Bhak J."/>
            <person name="Lajeunesse T.C."/>
            <person name="Voolstra C.R."/>
        </authorList>
    </citation>
    <scope>NUCLEOTIDE SEQUENCE [LARGE SCALE GENOMIC DNA]</scope>
    <source>
        <strain evidence="2 3">CCMP2467</strain>
    </source>
</reference>
<feature type="compositionally biased region" description="Polar residues" evidence="1">
    <location>
        <begin position="92"/>
        <end position="106"/>
    </location>
</feature>
<feature type="region of interest" description="Disordered" evidence="1">
    <location>
        <begin position="275"/>
        <end position="298"/>
    </location>
</feature>
<dbReference type="AlphaFoldDB" id="A0A1Q9C8R6"/>
<accession>A0A1Q9C8R6</accession>
<feature type="compositionally biased region" description="Acidic residues" evidence="1">
    <location>
        <begin position="387"/>
        <end position="406"/>
    </location>
</feature>
<feature type="region of interest" description="Disordered" evidence="1">
    <location>
        <begin position="92"/>
        <end position="125"/>
    </location>
</feature>
<protein>
    <submittedName>
        <fullName evidence="2">Uncharacterized protein</fullName>
    </submittedName>
</protein>
<keyword evidence="3" id="KW-1185">Reference proteome</keyword>
<dbReference type="OMA" id="QAHNESM"/>
<feature type="compositionally biased region" description="Polar residues" evidence="1">
    <location>
        <begin position="116"/>
        <end position="125"/>
    </location>
</feature>
<evidence type="ECO:0000313" key="2">
    <source>
        <dbReference type="EMBL" id="OLP79285.1"/>
    </source>
</evidence>
<dbReference type="Proteomes" id="UP000186817">
    <property type="component" value="Unassembled WGS sequence"/>
</dbReference>
<gene>
    <name evidence="2" type="ORF">AK812_SmicGene40442</name>
</gene>